<organism evidence="1 2">
    <name type="scientific">Artomyces pyxidatus</name>
    <dbReference type="NCBI Taxonomy" id="48021"/>
    <lineage>
        <taxon>Eukaryota</taxon>
        <taxon>Fungi</taxon>
        <taxon>Dikarya</taxon>
        <taxon>Basidiomycota</taxon>
        <taxon>Agaricomycotina</taxon>
        <taxon>Agaricomycetes</taxon>
        <taxon>Russulales</taxon>
        <taxon>Auriscalpiaceae</taxon>
        <taxon>Artomyces</taxon>
    </lineage>
</organism>
<evidence type="ECO:0000313" key="1">
    <source>
        <dbReference type="EMBL" id="KAI0059851.1"/>
    </source>
</evidence>
<reference evidence="1" key="1">
    <citation type="submission" date="2021-03" db="EMBL/GenBank/DDBJ databases">
        <authorList>
            <consortium name="DOE Joint Genome Institute"/>
            <person name="Ahrendt S."/>
            <person name="Looney B.P."/>
            <person name="Miyauchi S."/>
            <person name="Morin E."/>
            <person name="Drula E."/>
            <person name="Courty P.E."/>
            <person name="Chicoki N."/>
            <person name="Fauchery L."/>
            <person name="Kohler A."/>
            <person name="Kuo A."/>
            <person name="Labutti K."/>
            <person name="Pangilinan J."/>
            <person name="Lipzen A."/>
            <person name="Riley R."/>
            <person name="Andreopoulos W."/>
            <person name="He G."/>
            <person name="Johnson J."/>
            <person name="Barry K.W."/>
            <person name="Grigoriev I.V."/>
            <person name="Nagy L."/>
            <person name="Hibbett D."/>
            <person name="Henrissat B."/>
            <person name="Matheny P.B."/>
            <person name="Labbe J."/>
            <person name="Martin F."/>
        </authorList>
    </citation>
    <scope>NUCLEOTIDE SEQUENCE</scope>
    <source>
        <strain evidence="1">HHB10654</strain>
    </source>
</reference>
<proteinExistence type="predicted"/>
<name>A0ACB8SVK3_9AGAM</name>
<gene>
    <name evidence="1" type="ORF">BV25DRAFT_1918218</name>
</gene>
<comment type="caution">
    <text evidence="1">The sequence shown here is derived from an EMBL/GenBank/DDBJ whole genome shotgun (WGS) entry which is preliminary data.</text>
</comment>
<accession>A0ACB8SVK3</accession>
<protein>
    <submittedName>
        <fullName evidence="1">Uncharacterized protein</fullName>
    </submittedName>
</protein>
<dbReference type="Proteomes" id="UP000814140">
    <property type="component" value="Unassembled WGS sequence"/>
</dbReference>
<dbReference type="EMBL" id="MU277223">
    <property type="protein sequence ID" value="KAI0059851.1"/>
    <property type="molecule type" value="Genomic_DNA"/>
</dbReference>
<reference evidence="1" key="2">
    <citation type="journal article" date="2022" name="New Phytol.">
        <title>Evolutionary transition to the ectomycorrhizal habit in the genomes of a hyperdiverse lineage of mushroom-forming fungi.</title>
        <authorList>
            <person name="Looney B."/>
            <person name="Miyauchi S."/>
            <person name="Morin E."/>
            <person name="Drula E."/>
            <person name="Courty P.E."/>
            <person name="Kohler A."/>
            <person name="Kuo A."/>
            <person name="LaButti K."/>
            <person name="Pangilinan J."/>
            <person name="Lipzen A."/>
            <person name="Riley R."/>
            <person name="Andreopoulos W."/>
            <person name="He G."/>
            <person name="Johnson J."/>
            <person name="Nolan M."/>
            <person name="Tritt A."/>
            <person name="Barry K.W."/>
            <person name="Grigoriev I.V."/>
            <person name="Nagy L.G."/>
            <person name="Hibbett D."/>
            <person name="Henrissat B."/>
            <person name="Matheny P.B."/>
            <person name="Labbe J."/>
            <person name="Martin F.M."/>
        </authorList>
    </citation>
    <scope>NUCLEOTIDE SEQUENCE</scope>
    <source>
        <strain evidence="1">HHB10654</strain>
    </source>
</reference>
<keyword evidence="2" id="KW-1185">Reference proteome</keyword>
<sequence>MSTSTNGSGTIFDFFFAATLTTDTCTDILICRTRYTIVWSSLVTILACVWTAVHRNVPAPKRDGESRFSRILGGVLEAAKIVVVTVLVPEWVLAWAVRQFLNARDVGHELEEARGEAKKKWEAKQETLKGMTHGEELVTRDHPDMTGNATSAEVDSSGEKLEGRQVAYDESTVAANENTGRMRDKWTTRHGFSVVMGGFHYYVAGEPQHPLSRFDVVELVKSGDLIPPTDEEIRNWSQSDVLSKTLAVVQTLWFIVQAIARGIEGLSITQLEIMTLAYTTITVAMYVVWWDKPQNVGGPFRVAVKELPRPDLSVFQEEWNFRIFYAIAGWQDSDIDLRKERCAPTFYGGSRINDNNPIIADIVALCAAMVFGAVHCAAWHYAFPSHAEKIIWRVSSLAIVALPAGMLVPVLVMLADKLPEWVILQQALAFLFALCAPLYIAARLLLLALSFSTLRSLPPDAYRAVQWTLRIPHFT</sequence>
<evidence type="ECO:0000313" key="2">
    <source>
        <dbReference type="Proteomes" id="UP000814140"/>
    </source>
</evidence>